<protein>
    <submittedName>
        <fullName evidence="2">Sex peptide receptor</fullName>
    </submittedName>
</protein>
<feature type="transmembrane region" description="Helical" evidence="1">
    <location>
        <begin position="78"/>
        <end position="100"/>
    </location>
</feature>
<gene>
    <name evidence="2" type="ORF">OBRU01_17857</name>
</gene>
<dbReference type="STRING" id="104452.A0A0L7KQ71"/>
<dbReference type="Gene3D" id="1.20.1070.10">
    <property type="entry name" value="Rhodopsin 7-helix transmembrane proteins"/>
    <property type="match status" value="1"/>
</dbReference>
<dbReference type="SUPFAM" id="SSF81321">
    <property type="entry name" value="Family A G protein-coupled receptor-like"/>
    <property type="match status" value="1"/>
</dbReference>
<dbReference type="InterPro" id="IPR053071">
    <property type="entry name" value="GPCR1-related_rcpt"/>
</dbReference>
<reference evidence="2 3" key="1">
    <citation type="journal article" date="2015" name="Genome Biol. Evol.">
        <title>The genome of winter moth (Operophtera brumata) provides a genomic perspective on sexual dimorphism and phenology.</title>
        <authorList>
            <person name="Derks M.F."/>
            <person name="Smit S."/>
            <person name="Salis L."/>
            <person name="Schijlen E."/>
            <person name="Bossers A."/>
            <person name="Mateman C."/>
            <person name="Pijl A.S."/>
            <person name="de Ridder D."/>
            <person name="Groenen M.A."/>
            <person name="Visser M.E."/>
            <person name="Megens H.J."/>
        </authorList>
    </citation>
    <scope>NUCLEOTIDE SEQUENCE [LARGE SCALE GENOMIC DNA]</scope>
    <source>
        <strain evidence="2">WM2013NL</strain>
        <tissue evidence="2">Head and thorax</tissue>
    </source>
</reference>
<dbReference type="PANTHER" id="PTHR47023:SF1">
    <property type="entry name" value="SEX PEPTIDE RECEPTOR"/>
    <property type="match status" value="1"/>
</dbReference>
<keyword evidence="1" id="KW-0472">Membrane</keyword>
<keyword evidence="2" id="KW-0675">Receptor</keyword>
<dbReference type="EMBL" id="JTDY01007388">
    <property type="protein sequence ID" value="KOB65245.1"/>
    <property type="molecule type" value="Genomic_DNA"/>
</dbReference>
<keyword evidence="1" id="KW-0812">Transmembrane</keyword>
<proteinExistence type="predicted"/>
<keyword evidence="1" id="KW-1133">Transmembrane helix</keyword>
<sequence length="125" mass="14786">MAGKDKEWVDYFGDFNSTKLNDIEVIPRINYTTNYFENSTELFYSNFSSDDYCSSNNSHVYLNVTLLSRRHMRTPTNVVLMAMALCDMFTMLFPAPWLFYMYTFGNHYKPLSPVRACQAWNYMNE</sequence>
<evidence type="ECO:0000313" key="2">
    <source>
        <dbReference type="EMBL" id="KOB65245.1"/>
    </source>
</evidence>
<keyword evidence="3" id="KW-1185">Reference proteome</keyword>
<dbReference type="Proteomes" id="UP000037510">
    <property type="component" value="Unassembled WGS sequence"/>
</dbReference>
<name>A0A0L7KQ71_OPEBR</name>
<dbReference type="AlphaFoldDB" id="A0A0L7KQ71"/>
<organism evidence="2 3">
    <name type="scientific">Operophtera brumata</name>
    <name type="common">Winter moth</name>
    <name type="synonym">Phalaena brumata</name>
    <dbReference type="NCBI Taxonomy" id="104452"/>
    <lineage>
        <taxon>Eukaryota</taxon>
        <taxon>Metazoa</taxon>
        <taxon>Ecdysozoa</taxon>
        <taxon>Arthropoda</taxon>
        <taxon>Hexapoda</taxon>
        <taxon>Insecta</taxon>
        <taxon>Pterygota</taxon>
        <taxon>Neoptera</taxon>
        <taxon>Endopterygota</taxon>
        <taxon>Lepidoptera</taxon>
        <taxon>Glossata</taxon>
        <taxon>Ditrysia</taxon>
        <taxon>Geometroidea</taxon>
        <taxon>Geometridae</taxon>
        <taxon>Larentiinae</taxon>
        <taxon>Operophtera</taxon>
    </lineage>
</organism>
<comment type="caution">
    <text evidence="2">The sequence shown here is derived from an EMBL/GenBank/DDBJ whole genome shotgun (WGS) entry which is preliminary data.</text>
</comment>
<evidence type="ECO:0000313" key="3">
    <source>
        <dbReference type="Proteomes" id="UP000037510"/>
    </source>
</evidence>
<evidence type="ECO:0000256" key="1">
    <source>
        <dbReference type="SAM" id="Phobius"/>
    </source>
</evidence>
<accession>A0A0L7KQ71</accession>
<dbReference type="PANTHER" id="PTHR47023">
    <property type="entry name" value="SEX PEPTIDE RECEPTOR"/>
    <property type="match status" value="1"/>
</dbReference>
<feature type="non-terminal residue" evidence="2">
    <location>
        <position position="125"/>
    </location>
</feature>